<evidence type="ECO:0000256" key="4">
    <source>
        <dbReference type="ARBA" id="ARBA00022723"/>
    </source>
</evidence>
<proteinExistence type="inferred from homology"/>
<dbReference type="PROSITE" id="PS51404">
    <property type="entry name" value="DYP_PEROXIDASE"/>
    <property type="match status" value="1"/>
</dbReference>
<comment type="similarity">
    <text evidence="8">Belongs to the DyP-type peroxidase family.</text>
</comment>
<dbReference type="GO" id="GO:0005829">
    <property type="term" value="C:cytosol"/>
    <property type="evidence" value="ECO:0007669"/>
    <property type="project" value="TreeGrafter"/>
</dbReference>
<keyword evidence="4" id="KW-0479">Metal-binding</keyword>
<keyword evidence="5" id="KW-0732">Signal</keyword>
<organism evidence="12 13">
    <name type="scientific">Streptacidiphilus pinicola</name>
    <dbReference type="NCBI Taxonomy" id="2219663"/>
    <lineage>
        <taxon>Bacteria</taxon>
        <taxon>Bacillati</taxon>
        <taxon>Actinomycetota</taxon>
        <taxon>Actinomycetes</taxon>
        <taxon>Kitasatosporales</taxon>
        <taxon>Streptomycetaceae</taxon>
        <taxon>Streptacidiphilus</taxon>
    </lineage>
</organism>
<keyword evidence="6" id="KW-0560">Oxidoreductase</keyword>
<dbReference type="InterPro" id="IPR048327">
    <property type="entry name" value="Dyp_perox_N"/>
</dbReference>
<evidence type="ECO:0000256" key="5">
    <source>
        <dbReference type="ARBA" id="ARBA00022729"/>
    </source>
</evidence>
<feature type="domain" description="Dyp-type peroxidase C-terminal" evidence="11">
    <location>
        <begin position="222"/>
        <end position="408"/>
    </location>
</feature>
<keyword evidence="13" id="KW-1185">Reference proteome</keyword>
<accession>A0A2X0K6I0</accession>
<evidence type="ECO:0000256" key="7">
    <source>
        <dbReference type="ARBA" id="ARBA00023004"/>
    </source>
</evidence>
<dbReference type="Pfam" id="PF04261">
    <property type="entry name" value="Dyp_perox_N"/>
    <property type="match status" value="1"/>
</dbReference>
<name>A0A2X0K6I0_9ACTN</name>
<reference evidence="12 13" key="1">
    <citation type="submission" date="2018-06" db="EMBL/GenBank/DDBJ databases">
        <title>Streptacidiphilus pinicola sp. nov., isolated from pine grove soil.</title>
        <authorList>
            <person name="Roh S.G."/>
            <person name="Park S."/>
            <person name="Kim M.-K."/>
            <person name="Yun B.-R."/>
            <person name="Park J."/>
            <person name="Kim M.J."/>
            <person name="Kim Y.S."/>
            <person name="Kim S.B."/>
        </authorList>
    </citation>
    <scope>NUCLEOTIDE SEQUENCE [LARGE SCALE GENOMIC DNA]</scope>
    <source>
        <strain evidence="12 13">MMS16-CNU450</strain>
    </source>
</reference>
<evidence type="ECO:0000313" key="13">
    <source>
        <dbReference type="Proteomes" id="UP000248889"/>
    </source>
</evidence>
<evidence type="ECO:0000256" key="3">
    <source>
        <dbReference type="ARBA" id="ARBA00022617"/>
    </source>
</evidence>
<dbReference type="InterPro" id="IPR006311">
    <property type="entry name" value="TAT_signal"/>
</dbReference>
<keyword evidence="2 12" id="KW-0575">Peroxidase</keyword>
<dbReference type="NCBIfam" id="TIGR01413">
    <property type="entry name" value="Dyp_perox_fam"/>
    <property type="match status" value="1"/>
</dbReference>
<keyword evidence="3" id="KW-0349">Heme</keyword>
<comment type="cofactor">
    <cofactor evidence="1">
        <name>heme b</name>
        <dbReference type="ChEBI" id="CHEBI:60344"/>
    </cofactor>
</comment>
<dbReference type="GO" id="GO:0046872">
    <property type="term" value="F:metal ion binding"/>
    <property type="evidence" value="ECO:0007669"/>
    <property type="project" value="UniProtKB-KW"/>
</dbReference>
<evidence type="ECO:0000256" key="1">
    <source>
        <dbReference type="ARBA" id="ARBA00001970"/>
    </source>
</evidence>
<dbReference type="SUPFAM" id="SSF54909">
    <property type="entry name" value="Dimeric alpha+beta barrel"/>
    <property type="match status" value="1"/>
</dbReference>
<comment type="caution">
    <text evidence="12">The sequence shown here is derived from an EMBL/GenBank/DDBJ whole genome shotgun (WGS) entry which is preliminary data.</text>
</comment>
<evidence type="ECO:0000259" key="10">
    <source>
        <dbReference type="Pfam" id="PF04261"/>
    </source>
</evidence>
<dbReference type="OrthoDB" id="9781066at2"/>
<evidence type="ECO:0000256" key="9">
    <source>
        <dbReference type="SAM" id="MobiDB-lite"/>
    </source>
</evidence>
<dbReference type="AlphaFoldDB" id="A0A2X0K6I0"/>
<dbReference type="InterPro" id="IPR048328">
    <property type="entry name" value="Dyp_perox_C"/>
</dbReference>
<sequence length="423" mass="44539">MSDRQPVLGRRGFLQGATAGVVGAAALGATAADAARADAPDAPPASGSGRVIPFEGPHQAGILTPPQAAASFVSFDVVAPDRAALRELFAVLTDRVRRLTAGGAVPATDLASAPTDSGTLGPVLPADGLTVTVGVGASLFDDQRFGLGARRPARLTAMPVFPDDDMAHSAELHGDISLQLCADSRDTVTHALRDITRHTRGAIQARWKIDGTHAAPRPSGAPRNHLGFKDGIANPDTTDPAVTDALVWTHAGHGGSGAEPAWTEGGSYQVIRIIRMLVEFWDRVSLDEQERMIGRRRDSGAPLDRSAETDTPAYAADPQGLYVPMNAHIRLANPRTGATAAQQILRRGYNYERGLDTDGNLDLGLIFCCYQQDVSRQFATVQSRLAGEPLVDYISPTGGGYFFALPGVTGPHDTLASGLLADF</sequence>
<dbReference type="InterPro" id="IPR006314">
    <property type="entry name" value="Dyp_peroxidase"/>
</dbReference>
<evidence type="ECO:0000256" key="2">
    <source>
        <dbReference type="ARBA" id="ARBA00022559"/>
    </source>
</evidence>
<dbReference type="EMBL" id="QKYN01000094">
    <property type="protein sequence ID" value="RAG83159.1"/>
    <property type="molecule type" value="Genomic_DNA"/>
</dbReference>
<dbReference type="Pfam" id="PF20628">
    <property type="entry name" value="Dyp_perox_C"/>
    <property type="match status" value="1"/>
</dbReference>
<evidence type="ECO:0000256" key="8">
    <source>
        <dbReference type="ARBA" id="ARBA00025737"/>
    </source>
</evidence>
<gene>
    <name evidence="12" type="ORF">DN069_23730</name>
</gene>
<dbReference type="PANTHER" id="PTHR30521:SF4">
    <property type="entry name" value="DEFERROCHELATASE"/>
    <property type="match status" value="1"/>
</dbReference>
<evidence type="ECO:0000313" key="12">
    <source>
        <dbReference type="EMBL" id="RAG83159.1"/>
    </source>
</evidence>
<feature type="region of interest" description="Disordered" evidence="9">
    <location>
        <begin position="297"/>
        <end position="317"/>
    </location>
</feature>
<dbReference type="PROSITE" id="PS51318">
    <property type="entry name" value="TAT"/>
    <property type="match status" value="1"/>
</dbReference>
<keyword evidence="7" id="KW-0408">Iron</keyword>
<protein>
    <submittedName>
        <fullName evidence="12">Deferrochelatase/peroxidase EfeB</fullName>
    </submittedName>
</protein>
<evidence type="ECO:0000259" key="11">
    <source>
        <dbReference type="Pfam" id="PF20628"/>
    </source>
</evidence>
<dbReference type="GO" id="GO:0004601">
    <property type="term" value="F:peroxidase activity"/>
    <property type="evidence" value="ECO:0007669"/>
    <property type="project" value="UniProtKB-KW"/>
</dbReference>
<feature type="domain" description="Dyp-type peroxidase N-terminal" evidence="10">
    <location>
        <begin position="59"/>
        <end position="211"/>
    </location>
</feature>
<dbReference type="Proteomes" id="UP000248889">
    <property type="component" value="Unassembled WGS sequence"/>
</dbReference>
<dbReference type="PANTHER" id="PTHR30521">
    <property type="entry name" value="DEFERROCHELATASE/PEROXIDASE"/>
    <property type="match status" value="1"/>
</dbReference>
<dbReference type="InterPro" id="IPR011008">
    <property type="entry name" value="Dimeric_a/b-barrel"/>
</dbReference>
<dbReference type="GO" id="GO:0020037">
    <property type="term" value="F:heme binding"/>
    <property type="evidence" value="ECO:0007669"/>
    <property type="project" value="InterPro"/>
</dbReference>
<evidence type="ECO:0000256" key="6">
    <source>
        <dbReference type="ARBA" id="ARBA00023002"/>
    </source>
</evidence>